<evidence type="ECO:0000313" key="6">
    <source>
        <dbReference type="Proteomes" id="UP000182057"/>
    </source>
</evidence>
<dbReference type="Proteomes" id="UP000182057">
    <property type="component" value="Unassembled WGS sequence"/>
</dbReference>
<organism evidence="5 6">
    <name type="scientific">Tannerella forsythia</name>
    <name type="common">Bacteroides forsythus</name>
    <dbReference type="NCBI Taxonomy" id="28112"/>
    <lineage>
        <taxon>Bacteria</taxon>
        <taxon>Pseudomonadati</taxon>
        <taxon>Bacteroidota</taxon>
        <taxon>Bacteroidia</taxon>
        <taxon>Bacteroidales</taxon>
        <taxon>Tannerellaceae</taxon>
        <taxon>Tannerella</taxon>
    </lineage>
</organism>
<evidence type="ECO:0000256" key="2">
    <source>
        <dbReference type="SAM" id="SignalP"/>
    </source>
</evidence>
<sequence precursor="true">MKKLIVTVALAFLSAAGYAQQGHASAGVNTGYALDRESVTFGLDFRYNVWRNVRIAPSVTHMFRNNGASAWYIDFDAHYVVSVTRYFAFYPIGGMGMSVWDFKGSDGNRTRLGLNVGIGAELYATDEISVGTDMKYNLTKNYDQALVAVRVAYHF</sequence>
<evidence type="ECO:0000256" key="1">
    <source>
        <dbReference type="ARBA" id="ARBA00022729"/>
    </source>
</evidence>
<protein>
    <recommendedName>
        <fullName evidence="3">Outer membrane protein beta-barrel domain-containing protein</fullName>
    </recommendedName>
</protein>
<proteinExistence type="predicted"/>
<name>A0A1D3UUE2_TANFO</name>
<dbReference type="Pfam" id="PF13505">
    <property type="entry name" value="OMP_b-brl"/>
    <property type="match status" value="1"/>
</dbReference>
<dbReference type="InterPro" id="IPR027385">
    <property type="entry name" value="Beta-barrel_OMP"/>
</dbReference>
<dbReference type="RefSeq" id="WP_014225757.1">
    <property type="nucleotide sequence ID" value="NZ_CAUUNV010000028.1"/>
</dbReference>
<gene>
    <name evidence="4" type="ORF">CLI86_10530</name>
    <name evidence="5" type="ORF">TFUB20_02140</name>
</gene>
<dbReference type="Gene3D" id="2.40.160.20">
    <property type="match status" value="1"/>
</dbReference>
<keyword evidence="1 2" id="KW-0732">Signal</keyword>
<dbReference type="GeneID" id="34759481"/>
<feature type="signal peptide" evidence="2">
    <location>
        <begin position="1"/>
        <end position="19"/>
    </location>
</feature>
<reference evidence="4 7" key="2">
    <citation type="submission" date="2017-09" db="EMBL/GenBank/DDBJ databases">
        <title>Phase variable restriction modification systems are present in the genome sequences of periodontal pathogens Prevotella intermedia, Tannerella forsythia and Porphyromonas gingivalis.</title>
        <authorList>
            <person name="Haigh R.D."/>
            <person name="Crawford L."/>
            <person name="Ralph J."/>
            <person name="Wanford J."/>
            <person name="Vartoukian S.R."/>
            <person name="Hijazib K."/>
            <person name="Wade W."/>
            <person name="Oggioni M.R."/>
        </authorList>
    </citation>
    <scope>NUCLEOTIDE SEQUENCE [LARGE SCALE GENOMIC DNA]</scope>
    <source>
        <strain evidence="4 7">WW11663</strain>
    </source>
</reference>
<dbReference type="EMBL" id="FMMM01000070">
    <property type="protein sequence ID" value="SCQ23661.1"/>
    <property type="molecule type" value="Genomic_DNA"/>
</dbReference>
<dbReference type="OrthoDB" id="1163183at2"/>
<evidence type="ECO:0000313" key="4">
    <source>
        <dbReference type="EMBL" id="PDP43025.1"/>
    </source>
</evidence>
<dbReference type="EMBL" id="NSLJ01000030">
    <property type="protein sequence ID" value="PDP43025.1"/>
    <property type="molecule type" value="Genomic_DNA"/>
</dbReference>
<dbReference type="Proteomes" id="UP000219259">
    <property type="component" value="Unassembled WGS sequence"/>
</dbReference>
<evidence type="ECO:0000259" key="3">
    <source>
        <dbReference type="Pfam" id="PF13505"/>
    </source>
</evidence>
<dbReference type="OMA" id="ANIHYLF"/>
<evidence type="ECO:0000313" key="7">
    <source>
        <dbReference type="Proteomes" id="UP000219259"/>
    </source>
</evidence>
<dbReference type="AlphaFoldDB" id="A0A1D3UUE2"/>
<accession>A0A1D3UUE2</accession>
<dbReference type="InterPro" id="IPR011250">
    <property type="entry name" value="OMP/PagP_B-barrel"/>
</dbReference>
<feature type="chain" id="PRO_5014267216" description="Outer membrane protein beta-barrel domain-containing protein" evidence="2">
    <location>
        <begin position="20"/>
        <end position="155"/>
    </location>
</feature>
<reference evidence="5 6" key="1">
    <citation type="submission" date="2016-09" db="EMBL/GenBank/DDBJ databases">
        <authorList>
            <person name="Capua I."/>
            <person name="De Benedictis P."/>
            <person name="Joannis T."/>
            <person name="Lombin L.H."/>
            <person name="Cattoli G."/>
        </authorList>
    </citation>
    <scope>NUCLEOTIDE SEQUENCE [LARGE SCALE GENOMIC DNA]</scope>
    <source>
        <strain evidence="5 6">UB20</strain>
    </source>
</reference>
<dbReference type="SUPFAM" id="SSF56925">
    <property type="entry name" value="OMPA-like"/>
    <property type="match status" value="1"/>
</dbReference>
<feature type="domain" description="Outer membrane protein beta-barrel" evidence="3">
    <location>
        <begin position="8"/>
        <end position="155"/>
    </location>
</feature>
<evidence type="ECO:0000313" key="5">
    <source>
        <dbReference type="EMBL" id="SCQ23661.1"/>
    </source>
</evidence>